<evidence type="ECO:0000256" key="1">
    <source>
        <dbReference type="SAM" id="Phobius"/>
    </source>
</evidence>
<keyword evidence="1" id="KW-0812">Transmembrane</keyword>
<reference evidence="2 3" key="1">
    <citation type="journal article" date="2019" name="Sci. Rep.">
        <title>Orb-weaving spider Araneus ventricosus genome elucidates the spidroin gene catalogue.</title>
        <authorList>
            <person name="Kono N."/>
            <person name="Nakamura H."/>
            <person name="Ohtoshi R."/>
            <person name="Moran D.A.P."/>
            <person name="Shinohara A."/>
            <person name="Yoshida Y."/>
            <person name="Fujiwara M."/>
            <person name="Mori M."/>
            <person name="Tomita M."/>
            <person name="Arakawa K."/>
        </authorList>
    </citation>
    <scope>NUCLEOTIDE SEQUENCE [LARGE SCALE GENOMIC DNA]</scope>
</reference>
<gene>
    <name evidence="2" type="ORF">AVEN_124302-2_1</name>
</gene>
<organism evidence="2 3">
    <name type="scientific">Araneus ventricosus</name>
    <name type="common">Orbweaver spider</name>
    <name type="synonym">Epeira ventricosa</name>
    <dbReference type="NCBI Taxonomy" id="182803"/>
    <lineage>
        <taxon>Eukaryota</taxon>
        <taxon>Metazoa</taxon>
        <taxon>Ecdysozoa</taxon>
        <taxon>Arthropoda</taxon>
        <taxon>Chelicerata</taxon>
        <taxon>Arachnida</taxon>
        <taxon>Araneae</taxon>
        <taxon>Araneomorphae</taxon>
        <taxon>Entelegynae</taxon>
        <taxon>Araneoidea</taxon>
        <taxon>Araneidae</taxon>
        <taxon>Araneus</taxon>
    </lineage>
</organism>
<dbReference type="AlphaFoldDB" id="A0A4Y2LRK8"/>
<protein>
    <submittedName>
        <fullName evidence="2">Uncharacterized protein</fullName>
    </submittedName>
</protein>
<feature type="non-terminal residue" evidence="2">
    <location>
        <position position="1"/>
    </location>
</feature>
<dbReference type="EMBL" id="BGPR01006114">
    <property type="protein sequence ID" value="GBN16176.1"/>
    <property type="molecule type" value="Genomic_DNA"/>
</dbReference>
<name>A0A4Y2LRK8_ARAVE</name>
<keyword evidence="3" id="KW-1185">Reference proteome</keyword>
<evidence type="ECO:0000313" key="2">
    <source>
        <dbReference type="EMBL" id="GBN16176.1"/>
    </source>
</evidence>
<proteinExistence type="predicted"/>
<comment type="caution">
    <text evidence="2">The sequence shown here is derived from an EMBL/GenBank/DDBJ whole genome shotgun (WGS) entry which is preliminary data.</text>
</comment>
<accession>A0A4Y2LRK8</accession>
<dbReference type="Proteomes" id="UP000499080">
    <property type="component" value="Unassembled WGS sequence"/>
</dbReference>
<keyword evidence="1" id="KW-0472">Membrane</keyword>
<feature type="transmembrane region" description="Helical" evidence="1">
    <location>
        <begin position="52"/>
        <end position="73"/>
    </location>
</feature>
<sequence length="81" mass="9052">GHREIGAQSTSQLSRDLVHRVILTESSSEESMVTVTNPPKEGNRSQIWMQNLSVIAVFAISYTLRVILLLELASVGDMKRR</sequence>
<evidence type="ECO:0000313" key="3">
    <source>
        <dbReference type="Proteomes" id="UP000499080"/>
    </source>
</evidence>
<keyword evidence="1" id="KW-1133">Transmembrane helix</keyword>